<dbReference type="Proteomes" id="UP000319014">
    <property type="component" value="Unassembled WGS sequence"/>
</dbReference>
<gene>
    <name evidence="2" type="ORF">SAMN06265221_114101</name>
</gene>
<accession>A0A521ERU0</accession>
<organism evidence="2 3">
    <name type="scientific">Paracoccus laeviglucosivorans</name>
    <dbReference type="NCBI Taxonomy" id="1197861"/>
    <lineage>
        <taxon>Bacteria</taxon>
        <taxon>Pseudomonadati</taxon>
        <taxon>Pseudomonadota</taxon>
        <taxon>Alphaproteobacteria</taxon>
        <taxon>Rhodobacterales</taxon>
        <taxon>Paracoccaceae</taxon>
        <taxon>Paracoccus</taxon>
    </lineage>
</organism>
<keyword evidence="3" id="KW-1185">Reference proteome</keyword>
<dbReference type="AlphaFoldDB" id="A0A521ERU0"/>
<name>A0A521ERU0_9RHOB</name>
<protein>
    <recommendedName>
        <fullName evidence="1">YjiS-like domain-containing protein</fullName>
    </recommendedName>
</protein>
<dbReference type="EMBL" id="FXTK01000014">
    <property type="protein sequence ID" value="SMO86131.1"/>
    <property type="molecule type" value="Genomic_DNA"/>
</dbReference>
<evidence type="ECO:0000259" key="1">
    <source>
        <dbReference type="Pfam" id="PF06568"/>
    </source>
</evidence>
<evidence type="ECO:0000313" key="2">
    <source>
        <dbReference type="EMBL" id="SMO86131.1"/>
    </source>
</evidence>
<proteinExistence type="predicted"/>
<dbReference type="OrthoDB" id="8116725at2"/>
<evidence type="ECO:0000313" key="3">
    <source>
        <dbReference type="Proteomes" id="UP000319014"/>
    </source>
</evidence>
<dbReference type="InterPro" id="IPR009506">
    <property type="entry name" value="YjiS-like"/>
</dbReference>
<feature type="domain" description="YjiS-like" evidence="1">
    <location>
        <begin position="23"/>
        <end position="58"/>
    </location>
</feature>
<sequence length="64" mass="7122">MSVVELSRYKAAAGFGLVFERIAAMVIAWNEARITRRELSLLTDRELTDIGVSRGDIERIARGA</sequence>
<dbReference type="Pfam" id="PF06568">
    <property type="entry name" value="YjiS-like"/>
    <property type="match status" value="1"/>
</dbReference>
<dbReference type="RefSeq" id="WP_142663960.1">
    <property type="nucleotide sequence ID" value="NZ_FXTK01000014.1"/>
</dbReference>
<reference evidence="2 3" key="1">
    <citation type="submission" date="2017-05" db="EMBL/GenBank/DDBJ databases">
        <authorList>
            <person name="Varghese N."/>
            <person name="Submissions S."/>
        </authorList>
    </citation>
    <scope>NUCLEOTIDE SEQUENCE [LARGE SCALE GENOMIC DNA]</scope>
    <source>
        <strain evidence="2 3">DSM 100094</strain>
    </source>
</reference>